<evidence type="ECO:0000256" key="1">
    <source>
        <dbReference type="SAM" id="MobiDB-lite"/>
    </source>
</evidence>
<keyword evidence="3" id="KW-1185">Reference proteome</keyword>
<reference evidence="2 3" key="1">
    <citation type="submission" date="2015-07" db="EMBL/GenBank/DDBJ databases">
        <title>The genome of Melipona quadrifasciata.</title>
        <authorList>
            <person name="Pan H."/>
            <person name="Kapheim K."/>
        </authorList>
    </citation>
    <scope>NUCLEOTIDE SEQUENCE [LARGE SCALE GENOMIC DNA]</scope>
    <source>
        <strain evidence="2">0111107301</strain>
        <tissue evidence="2">Whole body</tissue>
    </source>
</reference>
<feature type="region of interest" description="Disordered" evidence="1">
    <location>
        <begin position="1"/>
        <end position="51"/>
    </location>
</feature>
<feature type="region of interest" description="Disordered" evidence="1">
    <location>
        <begin position="142"/>
        <end position="166"/>
    </location>
</feature>
<gene>
    <name evidence="2" type="ORF">WN51_09912</name>
</gene>
<protein>
    <submittedName>
        <fullName evidence="2">Uncharacterized protein</fullName>
    </submittedName>
</protein>
<feature type="compositionally biased region" description="Basic and acidic residues" evidence="1">
    <location>
        <begin position="142"/>
        <end position="160"/>
    </location>
</feature>
<evidence type="ECO:0000313" key="3">
    <source>
        <dbReference type="Proteomes" id="UP000053105"/>
    </source>
</evidence>
<accession>A0A0N0U789</accession>
<dbReference type="EMBL" id="KQ435715">
    <property type="protein sequence ID" value="KOX79102.1"/>
    <property type="molecule type" value="Genomic_DNA"/>
</dbReference>
<evidence type="ECO:0000313" key="2">
    <source>
        <dbReference type="EMBL" id="KOX79102.1"/>
    </source>
</evidence>
<name>A0A0N0U789_9HYME</name>
<proteinExistence type="predicted"/>
<sequence length="296" mass="33365">MPIPGGVGVRQPLRRVTSVDVMDGGVGKTSSSTPRPSRRSGRRASNTLTTTSLHQRRRKTTMINMIALTWVQTLTSMLSMNFPSTPQTIEKIWTKSEQYSHDDIATPEETKNSDDQHDCSDLGSDINVNAINDKTDAYIIEDQQRDEDSNVLDHGHIKDEESSDEEVVSFKRRIINRISSNSDSDDEKSYASEDLEEMLEKFAIAKEEELTNAGNSLDNIQWNKFANKQQSFTFTGKNSDDEKSYASEDLEEMLEKFAIAKEEELTNAGNSLDNIQWNKFANKQQSFTFTGKSGLL</sequence>
<dbReference type="AlphaFoldDB" id="A0A0N0U789"/>
<dbReference type="Proteomes" id="UP000053105">
    <property type="component" value="Unassembled WGS sequence"/>
</dbReference>
<organism evidence="2 3">
    <name type="scientific">Melipona quadrifasciata</name>
    <dbReference type="NCBI Taxonomy" id="166423"/>
    <lineage>
        <taxon>Eukaryota</taxon>
        <taxon>Metazoa</taxon>
        <taxon>Ecdysozoa</taxon>
        <taxon>Arthropoda</taxon>
        <taxon>Hexapoda</taxon>
        <taxon>Insecta</taxon>
        <taxon>Pterygota</taxon>
        <taxon>Neoptera</taxon>
        <taxon>Endopterygota</taxon>
        <taxon>Hymenoptera</taxon>
        <taxon>Apocrita</taxon>
        <taxon>Aculeata</taxon>
        <taxon>Apoidea</taxon>
        <taxon>Anthophila</taxon>
        <taxon>Apidae</taxon>
        <taxon>Melipona</taxon>
    </lineage>
</organism>